<feature type="transmembrane region" description="Helical" evidence="3">
    <location>
        <begin position="348"/>
        <end position="365"/>
    </location>
</feature>
<dbReference type="SUPFAM" id="SSF55781">
    <property type="entry name" value="GAF domain-like"/>
    <property type="match status" value="1"/>
</dbReference>
<dbReference type="InterPro" id="IPR001054">
    <property type="entry name" value="A/G_cyclase"/>
</dbReference>
<protein>
    <submittedName>
        <fullName evidence="5">Adenylate/guanylate cyclase domain-containing protein</fullName>
    </submittedName>
</protein>
<feature type="region of interest" description="Disordered" evidence="2">
    <location>
        <begin position="1"/>
        <end position="184"/>
    </location>
</feature>
<feature type="transmembrane region" description="Helical" evidence="3">
    <location>
        <begin position="441"/>
        <end position="461"/>
    </location>
</feature>
<feature type="transmembrane region" description="Helical" evidence="3">
    <location>
        <begin position="309"/>
        <end position="328"/>
    </location>
</feature>
<gene>
    <name evidence="5" type="ORF">ACFQSB_34200</name>
</gene>
<dbReference type="Pfam" id="PF00211">
    <property type="entry name" value="Guanylate_cyc"/>
    <property type="match status" value="1"/>
</dbReference>
<evidence type="ECO:0000256" key="1">
    <source>
        <dbReference type="ARBA" id="ARBA00005381"/>
    </source>
</evidence>
<dbReference type="PANTHER" id="PTHR43081">
    <property type="entry name" value="ADENYLATE CYCLASE, TERMINAL-DIFFERENTIATION SPECIFIC-RELATED"/>
    <property type="match status" value="1"/>
</dbReference>
<dbReference type="SMART" id="SM00044">
    <property type="entry name" value="CYCc"/>
    <property type="match status" value="1"/>
</dbReference>
<proteinExistence type="inferred from homology"/>
<evidence type="ECO:0000256" key="3">
    <source>
        <dbReference type="SAM" id="Phobius"/>
    </source>
</evidence>
<feature type="transmembrane region" description="Helical" evidence="3">
    <location>
        <begin position="246"/>
        <end position="267"/>
    </location>
</feature>
<feature type="transmembrane region" description="Helical" evidence="3">
    <location>
        <begin position="279"/>
        <end position="297"/>
    </location>
</feature>
<keyword evidence="3" id="KW-1133">Transmembrane helix</keyword>
<dbReference type="Gene3D" id="3.30.450.40">
    <property type="match status" value="1"/>
</dbReference>
<dbReference type="InterPro" id="IPR029787">
    <property type="entry name" value="Nucleotide_cyclase"/>
</dbReference>
<dbReference type="InterPro" id="IPR029016">
    <property type="entry name" value="GAF-like_dom_sf"/>
</dbReference>
<dbReference type="Gene3D" id="3.30.70.1230">
    <property type="entry name" value="Nucleotide cyclase"/>
    <property type="match status" value="1"/>
</dbReference>
<keyword evidence="6" id="KW-1185">Reference proteome</keyword>
<dbReference type="RefSeq" id="WP_380830974.1">
    <property type="nucleotide sequence ID" value="NZ_JBHTCG010000036.1"/>
</dbReference>
<dbReference type="EMBL" id="JBHTCG010000036">
    <property type="protein sequence ID" value="MFC7387301.1"/>
    <property type="molecule type" value="Genomic_DNA"/>
</dbReference>
<evidence type="ECO:0000256" key="2">
    <source>
        <dbReference type="SAM" id="MobiDB-lite"/>
    </source>
</evidence>
<sequence length="903" mass="93376">MPSNDHTRATTDSEAEADTVPRHDVTPTGGAASEQAEGHAEGRPEGQAEGQAEVRPDGRLAAGKTAGKSSGEGAGETGGAAAPAAGTGPDDPGTGDAAKTVQFERVVPAKTPMPRTSTVSRPSRTPAGASGTSTAEKDAAPVPESAPVTESATPGAESATPGAESGTAVPESGTAGMKAGTADAGAEGAWGDVQVAGAEHEGARADDGPAGAEDRTAIAGSEAADGEDGLAFSPYLPPATHPVRGIVWAMHLAVPLLGLWLLLAFPARLNARWEHPPSHFWLIVLVAGVNVVLGAMISQAATRHKDARLLLVSLVFLSSAGFFLLHGLSTPRIILETGSYGFDIGQPVGLMVASVLAFASSLPLGERAAAAVLRSGDLLRAALVVVLVVWGAASLIEGLTPLSAPPPPGGATIGAFSWIGAALFALSAVQMFRIHRRRPSAMLVSLMTAYALLSEAMVAGFFRPNWLLSWWEWHLLLVGAFAFVAYSSYIQFRREGSSQGLFDSVTLAATIRRIQGQYDQALEELVGHLRRMGESGTASRTPVALRLAGKFRLNEGQAAVLDRAGQALAAERELSLRLGALVDVGRQARVGLGEDTLLAEALGRVRQAYGDVRIGLVSHGAITLGERAYGVDEFKATETISGDGRVIHPLTVKGVVAGALEVPVGTTRQDEALAATLASQLSIALENARLYRELETLFRQYMSPDVAASLLADPDQAALGGSLVELTALFADLKGFTSFSERVAPGEIVEMLNRYHAAAVPCVLRHGGTIVQFVGDALLALFNAPAAQADHAAHAARAALEMQAAAEEIAAGNPGYPRFRIGINTGLALVGNIGSPELRGFNAMGDAVNVAARLEGMAEPGTVVIGATTREQIGAGAEVRSLGELSLKGKEQSVEAFVLSSLD</sequence>
<comment type="similarity">
    <text evidence="1">Belongs to the adenylyl cyclase class-3 family.</text>
</comment>
<name>A0ABW2PJE1_9ACTN</name>
<feature type="compositionally biased region" description="Basic and acidic residues" evidence="2">
    <location>
        <begin position="1"/>
        <end position="11"/>
    </location>
</feature>
<accession>A0ABW2PJE1</accession>
<feature type="domain" description="Guanylate cyclase" evidence="4">
    <location>
        <begin position="727"/>
        <end position="855"/>
    </location>
</feature>
<dbReference type="PROSITE" id="PS50125">
    <property type="entry name" value="GUANYLATE_CYCLASE_2"/>
    <property type="match status" value="1"/>
</dbReference>
<dbReference type="PANTHER" id="PTHR43081:SF1">
    <property type="entry name" value="ADENYLATE CYCLASE, TERMINAL-DIFFERENTIATION SPECIFIC"/>
    <property type="match status" value="1"/>
</dbReference>
<dbReference type="CDD" id="cd07302">
    <property type="entry name" value="CHD"/>
    <property type="match status" value="1"/>
</dbReference>
<organism evidence="5 6">
    <name type="scientific">Sphaerisporangium rhizosphaerae</name>
    <dbReference type="NCBI Taxonomy" id="2269375"/>
    <lineage>
        <taxon>Bacteria</taxon>
        <taxon>Bacillati</taxon>
        <taxon>Actinomycetota</taxon>
        <taxon>Actinomycetes</taxon>
        <taxon>Streptosporangiales</taxon>
        <taxon>Streptosporangiaceae</taxon>
        <taxon>Sphaerisporangium</taxon>
    </lineage>
</organism>
<feature type="transmembrane region" description="Helical" evidence="3">
    <location>
        <begin position="473"/>
        <end position="492"/>
    </location>
</feature>
<feature type="compositionally biased region" description="Basic and acidic residues" evidence="2">
    <location>
        <begin position="36"/>
        <end position="58"/>
    </location>
</feature>
<keyword evidence="3" id="KW-0472">Membrane</keyword>
<comment type="caution">
    <text evidence="5">The sequence shown here is derived from an EMBL/GenBank/DDBJ whole genome shotgun (WGS) entry which is preliminary data.</text>
</comment>
<feature type="compositionally biased region" description="Polar residues" evidence="2">
    <location>
        <begin position="114"/>
        <end position="123"/>
    </location>
</feature>
<evidence type="ECO:0000259" key="4">
    <source>
        <dbReference type="PROSITE" id="PS50125"/>
    </source>
</evidence>
<evidence type="ECO:0000313" key="5">
    <source>
        <dbReference type="EMBL" id="MFC7387301.1"/>
    </source>
</evidence>
<reference evidence="6" key="1">
    <citation type="journal article" date="2019" name="Int. J. Syst. Evol. Microbiol.">
        <title>The Global Catalogue of Microorganisms (GCM) 10K type strain sequencing project: providing services to taxonomists for standard genome sequencing and annotation.</title>
        <authorList>
            <consortium name="The Broad Institute Genomics Platform"/>
            <consortium name="The Broad Institute Genome Sequencing Center for Infectious Disease"/>
            <person name="Wu L."/>
            <person name="Ma J."/>
        </authorList>
    </citation>
    <scope>NUCLEOTIDE SEQUENCE [LARGE SCALE GENOMIC DNA]</scope>
    <source>
        <strain evidence="6">CECT 7649</strain>
    </source>
</reference>
<feature type="transmembrane region" description="Helical" evidence="3">
    <location>
        <begin position="377"/>
        <end position="396"/>
    </location>
</feature>
<dbReference type="SUPFAM" id="SSF55073">
    <property type="entry name" value="Nucleotide cyclase"/>
    <property type="match status" value="1"/>
</dbReference>
<keyword evidence="3" id="KW-0812">Transmembrane</keyword>
<evidence type="ECO:0000313" key="6">
    <source>
        <dbReference type="Proteomes" id="UP001596496"/>
    </source>
</evidence>
<feature type="transmembrane region" description="Helical" evidence="3">
    <location>
        <begin position="408"/>
        <end position="429"/>
    </location>
</feature>
<dbReference type="Proteomes" id="UP001596496">
    <property type="component" value="Unassembled WGS sequence"/>
</dbReference>
<dbReference type="InterPro" id="IPR050697">
    <property type="entry name" value="Adenylyl/Guanylyl_Cyclase_3/4"/>
</dbReference>
<feature type="compositionally biased region" description="Low complexity" evidence="2">
    <location>
        <begin position="79"/>
        <end position="99"/>
    </location>
</feature>